<evidence type="ECO:0000256" key="2">
    <source>
        <dbReference type="RuleBase" id="RU369043"/>
    </source>
</evidence>
<dbReference type="EMBL" id="LR862131">
    <property type="protein sequence ID" value="CAD1836891.1"/>
    <property type="molecule type" value="Genomic_DNA"/>
</dbReference>
<dbReference type="PANTHER" id="PTHR31096:SF5">
    <property type="entry name" value="ACT DOMAIN-CONTAINING PROTEIN ACR3"/>
    <property type="match status" value="1"/>
</dbReference>
<comment type="function">
    <text evidence="2">Binds amino acids.</text>
</comment>
<dbReference type="PANTHER" id="PTHR31096">
    <property type="entry name" value="ACT DOMAIN-CONTAINING PROTEIN ACR4-RELATED"/>
    <property type="match status" value="1"/>
</dbReference>
<dbReference type="InterPro" id="IPR040217">
    <property type="entry name" value="ACR1-12"/>
</dbReference>
<dbReference type="InterPro" id="IPR002912">
    <property type="entry name" value="ACT_dom"/>
</dbReference>
<keyword evidence="1 2" id="KW-0677">Repeat</keyword>
<organism evidence="4">
    <name type="scientific">Ananas comosus var. bracteatus</name>
    <name type="common">red pineapple</name>
    <dbReference type="NCBI Taxonomy" id="296719"/>
    <lineage>
        <taxon>Eukaryota</taxon>
        <taxon>Viridiplantae</taxon>
        <taxon>Streptophyta</taxon>
        <taxon>Embryophyta</taxon>
        <taxon>Tracheophyta</taxon>
        <taxon>Spermatophyta</taxon>
        <taxon>Magnoliopsida</taxon>
        <taxon>Liliopsida</taxon>
        <taxon>Poales</taxon>
        <taxon>Bromeliaceae</taxon>
        <taxon>Bromelioideae</taxon>
        <taxon>Ananas</taxon>
    </lineage>
</organism>
<gene>
    <name evidence="4" type="ORF">CB5_LOCUS20102</name>
</gene>
<dbReference type="AlphaFoldDB" id="A0A6V7Q1K9"/>
<evidence type="ECO:0000259" key="3">
    <source>
        <dbReference type="PROSITE" id="PS51671"/>
    </source>
</evidence>
<feature type="domain" description="ACT" evidence="3">
    <location>
        <begin position="33"/>
        <end position="112"/>
    </location>
</feature>
<dbReference type="PROSITE" id="PS51671">
    <property type="entry name" value="ACT"/>
    <property type="match status" value="1"/>
</dbReference>
<protein>
    <recommendedName>
        <fullName evidence="2">ACT domain-containing protein ACR</fullName>
    </recommendedName>
    <alternativeName>
        <fullName evidence="2">Protein ACT DOMAIN REPEATS</fullName>
    </alternativeName>
</protein>
<dbReference type="SUPFAM" id="SSF55021">
    <property type="entry name" value="ACT-like"/>
    <property type="match status" value="1"/>
</dbReference>
<accession>A0A6V7Q1K9</accession>
<evidence type="ECO:0000313" key="4">
    <source>
        <dbReference type="EMBL" id="CAD1836891.1"/>
    </source>
</evidence>
<reference evidence="4" key="1">
    <citation type="submission" date="2020-07" db="EMBL/GenBank/DDBJ databases">
        <authorList>
            <person name="Lin J."/>
        </authorList>
    </citation>
    <scope>NUCLEOTIDE SEQUENCE</scope>
</reference>
<dbReference type="CDD" id="cd04895">
    <property type="entry name" value="ACT_ACR_1"/>
    <property type="match status" value="1"/>
</dbReference>
<dbReference type="Pfam" id="PF24931">
    <property type="entry name" value="ACT_ACR9_3rd"/>
    <property type="match status" value="1"/>
</dbReference>
<dbReference type="InterPro" id="IPR045865">
    <property type="entry name" value="ACT-like_dom_sf"/>
</dbReference>
<evidence type="ECO:0000256" key="1">
    <source>
        <dbReference type="ARBA" id="ARBA00022737"/>
    </source>
</evidence>
<name>A0A6V7Q1K9_ANACO</name>
<sequence length="130" mass="14270">MWPYFDPEYENLSLHINPPRVCIDNTACDECTLVKVDSMNKTGILLEVVQVLSDLDLAISKAYITSDGGWFMDVFHVTDQHGRKITDPQTIEYIEKALGPESNIFGPKGDSSPDGSSACARSAITLQSSS</sequence>
<dbReference type="GO" id="GO:0016597">
    <property type="term" value="F:amino acid binding"/>
    <property type="evidence" value="ECO:0007669"/>
    <property type="project" value="UniProtKB-UniRule"/>
</dbReference>
<proteinExistence type="predicted"/>